<keyword evidence="4" id="KW-1185">Reference proteome</keyword>
<dbReference type="InterPro" id="IPR001846">
    <property type="entry name" value="VWF_type-D"/>
</dbReference>
<dbReference type="AlphaFoldDB" id="A0A7U4E6Q9"/>
<evidence type="ECO:0000313" key="3">
    <source>
        <dbReference type="EMBL" id="AEI49599.1"/>
    </source>
</evidence>
<evidence type="ECO:0000259" key="2">
    <source>
        <dbReference type="PROSITE" id="PS51233"/>
    </source>
</evidence>
<evidence type="ECO:0000313" key="4">
    <source>
        <dbReference type="Proteomes" id="UP000000493"/>
    </source>
</evidence>
<keyword evidence="1" id="KW-0732">Signal</keyword>
<dbReference type="RefSeq" id="WP_013928906.1">
    <property type="nucleotide sequence ID" value="NC_015703.1"/>
</dbReference>
<dbReference type="Proteomes" id="UP000000493">
    <property type="component" value="Chromosome"/>
</dbReference>
<proteinExistence type="predicted"/>
<organism evidence="3 4">
    <name type="scientific">Runella slithyformis (strain ATCC 29530 / DSM 19594 / LMG 11500 / NCIMB 11436 / LSU 4)</name>
    <dbReference type="NCBI Taxonomy" id="761193"/>
    <lineage>
        <taxon>Bacteria</taxon>
        <taxon>Pseudomonadati</taxon>
        <taxon>Bacteroidota</taxon>
        <taxon>Cytophagia</taxon>
        <taxon>Cytophagales</taxon>
        <taxon>Spirosomataceae</taxon>
        <taxon>Runella</taxon>
    </lineage>
</organism>
<feature type="signal peptide" evidence="1">
    <location>
        <begin position="1"/>
        <end position="24"/>
    </location>
</feature>
<reference evidence="4" key="1">
    <citation type="submission" date="2011-06" db="EMBL/GenBank/DDBJ databases">
        <title>The complete genome of chromosome of Runella slithyformis DSM 19594.</title>
        <authorList>
            <consortium name="US DOE Joint Genome Institute (JGI-PGF)"/>
            <person name="Lucas S."/>
            <person name="Han J."/>
            <person name="Lapidus A."/>
            <person name="Bruce D."/>
            <person name="Goodwin L."/>
            <person name="Pitluck S."/>
            <person name="Peters L."/>
            <person name="Kyrpides N."/>
            <person name="Mavromatis K."/>
            <person name="Ivanova N."/>
            <person name="Ovchinnikova G."/>
            <person name="Zhang X."/>
            <person name="Misra M."/>
            <person name="Detter J.C."/>
            <person name="Tapia R."/>
            <person name="Han C."/>
            <person name="Land M."/>
            <person name="Hauser L."/>
            <person name="Markowitz V."/>
            <person name="Cheng J.-F."/>
            <person name="Hugenholtz P."/>
            <person name="Woyke T."/>
            <person name="Wu D."/>
            <person name="Tindall B."/>
            <person name="Faehrich R."/>
            <person name="Brambilla E."/>
            <person name="Klenk H.-P."/>
            <person name="Eisen J.A."/>
        </authorList>
    </citation>
    <scope>NUCLEOTIDE SEQUENCE [LARGE SCALE GENOMIC DNA]</scope>
    <source>
        <strain evidence="4">ATCC 29530 / DSM 19594 / LMG 11500 / NCIMB 11436 / LSU 4</strain>
    </source>
</reference>
<dbReference type="PROSITE" id="PS51257">
    <property type="entry name" value="PROKAR_LIPOPROTEIN"/>
    <property type="match status" value="1"/>
</dbReference>
<dbReference type="KEGG" id="rsi:Runsl_3222"/>
<reference evidence="3 4" key="2">
    <citation type="journal article" date="2012" name="Stand. Genomic Sci.">
        <title>Complete genome sequence of the aquatic bacterium Runella slithyformis type strain (LSU 4(T)).</title>
        <authorList>
            <person name="Copeland A."/>
            <person name="Zhang X."/>
            <person name="Misra M."/>
            <person name="Lapidus A."/>
            <person name="Nolan M."/>
            <person name="Lucas S."/>
            <person name="Deshpande S."/>
            <person name="Cheng J.F."/>
            <person name="Tapia R."/>
            <person name="Goodwin L.A."/>
            <person name="Pitluck S."/>
            <person name="Liolios K."/>
            <person name="Pagani I."/>
            <person name="Ivanova N."/>
            <person name="Mikhailova N."/>
            <person name="Pati A."/>
            <person name="Chen A."/>
            <person name="Palaniappan K."/>
            <person name="Land M."/>
            <person name="Hauser L."/>
            <person name="Pan C."/>
            <person name="Jeffries C.D."/>
            <person name="Detter J.C."/>
            <person name="Brambilla E.M."/>
            <person name="Rohde M."/>
            <person name="Djao O.D."/>
            <person name="Goker M."/>
            <person name="Sikorski J."/>
            <person name="Tindall B.J."/>
            <person name="Woyke T."/>
            <person name="Bristow J."/>
            <person name="Eisen J.A."/>
            <person name="Markowitz V."/>
            <person name="Hugenholtz P."/>
            <person name="Kyrpides N.C."/>
            <person name="Klenk H.P."/>
            <person name="Mavromatis K."/>
        </authorList>
    </citation>
    <scope>NUCLEOTIDE SEQUENCE [LARGE SCALE GENOMIC DNA]</scope>
    <source>
        <strain evidence="4">ATCC 29530 / DSM 19594 / LMG 11500 / NCIMB 11436 / LSU 4</strain>
    </source>
</reference>
<sequence>MTFKTIFSYLLLFSLILSCKQVYEVDVNQLKNETNRYHVLFINRNLSDNLGVIITDTNKREINLYYGDKNANGGLINVQQIVTYLPELKLLVNVEFDENLLPQRITSLKNDTTITIQFKNYNLKTNTVDIDIYDAQDVLLHSKEKVSCGDALLKFKEAKRQFDAEKGLRVAAGMDVSSGNCTGFNTFFNIISGAGCLLGAAGVVGTALSIPTGIGIPIFAVSLASTVLSCKTAYNDITNQWNGRCLEPIDWEDNVSLDITCLAILKEFAKGNRIRTIFQATQCITGVLDAFARVVNEKIDNLSTPSNTPTVFYEGGKSFGDPNIVTFDGKSYGFNGVGEFIAVKSLTDNFEIQVRQEELKNLNSSGSVSWNTGLAINTGSDRLCFYPTKYFINQTPYNYSSNIDNTLSNGGNIRGNIQAITVSTGTGDIVKIFNQNDALDYAIIPSAQRQGKMIGVFGNYDGRANNDLQIRNGSQIDGSYATLYPGFTNSWRIAQSQSLFVYDTGKNTSSYTDTSFPRTPLVITASQRASAEQICRNAGVVAPFLEGCINDVVATGDNSMANRSKKLQDERTLRSFDILFGPNDDKSLISNRINSNLYGTDYVLCDNFYPIIERPVHLINGFETTIYFASEKPEPRTAILSSRLGIGFTNDIDFSWVIDGGQGYDYNDISNFNASLDPKLFIFDGKKHKVVIQSIINISTNKMTSRVLFDDVLVLEKKDVKIHYYDAQSSLLKNTNVTLILGWTNAPKVKLYRWSFKSL</sequence>
<protein>
    <submittedName>
        <fullName evidence="3">von Willebrand factor type D protein</fullName>
    </submittedName>
</protein>
<evidence type="ECO:0000256" key="1">
    <source>
        <dbReference type="SAM" id="SignalP"/>
    </source>
</evidence>
<dbReference type="InterPro" id="IPR051495">
    <property type="entry name" value="Epithelial_Barrier/Signaling"/>
</dbReference>
<accession>A0A7U4E6Q9</accession>
<name>A0A7U4E6Q9_RUNSL</name>
<dbReference type="PROSITE" id="PS51233">
    <property type="entry name" value="VWFD"/>
    <property type="match status" value="1"/>
</dbReference>
<dbReference type="Pfam" id="PF00094">
    <property type="entry name" value="VWD"/>
    <property type="match status" value="1"/>
</dbReference>
<feature type="domain" description="VWFD" evidence="2">
    <location>
        <begin position="314"/>
        <end position="499"/>
    </location>
</feature>
<dbReference type="EMBL" id="CP002859">
    <property type="protein sequence ID" value="AEI49599.1"/>
    <property type="molecule type" value="Genomic_DNA"/>
</dbReference>
<dbReference type="PANTHER" id="PTHR13802">
    <property type="entry name" value="MUCIN 4-RELATED"/>
    <property type="match status" value="1"/>
</dbReference>
<feature type="chain" id="PRO_5031161413" evidence="1">
    <location>
        <begin position="25"/>
        <end position="759"/>
    </location>
</feature>
<dbReference type="PANTHER" id="PTHR13802:SF65">
    <property type="entry name" value="NIDOGEN"/>
    <property type="match status" value="1"/>
</dbReference>
<gene>
    <name evidence="3" type="ordered locus">Runsl_3222</name>
</gene>